<feature type="region of interest" description="Disordered" evidence="1">
    <location>
        <begin position="263"/>
        <end position="289"/>
    </location>
</feature>
<organism evidence="3 4">
    <name type="scientific">Streptomyces halobius</name>
    <dbReference type="NCBI Taxonomy" id="2879846"/>
    <lineage>
        <taxon>Bacteria</taxon>
        <taxon>Bacillati</taxon>
        <taxon>Actinomycetota</taxon>
        <taxon>Actinomycetes</taxon>
        <taxon>Kitasatosporales</taxon>
        <taxon>Streptomycetaceae</taxon>
        <taxon>Streptomyces</taxon>
    </lineage>
</organism>
<accession>A0ABY4MD69</accession>
<protein>
    <recommendedName>
        <fullName evidence="2">Phage head morphogenesis domain-containing protein</fullName>
    </recommendedName>
</protein>
<evidence type="ECO:0000256" key="1">
    <source>
        <dbReference type="SAM" id="MobiDB-lite"/>
    </source>
</evidence>
<evidence type="ECO:0000313" key="3">
    <source>
        <dbReference type="EMBL" id="UQA95625.1"/>
    </source>
</evidence>
<evidence type="ECO:0000313" key="4">
    <source>
        <dbReference type="Proteomes" id="UP000830115"/>
    </source>
</evidence>
<dbReference type="EMBL" id="CP086322">
    <property type="protein sequence ID" value="UQA95625.1"/>
    <property type="molecule type" value="Genomic_DNA"/>
</dbReference>
<feature type="compositionally biased region" description="Basic and acidic residues" evidence="1">
    <location>
        <begin position="263"/>
        <end position="273"/>
    </location>
</feature>
<feature type="region of interest" description="Disordered" evidence="1">
    <location>
        <begin position="1079"/>
        <end position="1107"/>
    </location>
</feature>
<sequence length="1176" mass="124781">MPDRLEDALTAAEEDIAAAVSEALTEVAAEFTAALNAADELVAARFSVARISRMWSQRVPRLVRRLLGVAETAANRSAEDVDAPLPDDWDNLPGRHEDGRNLPASLGDYAERTEHLLRAIGDRLSDVAARELAAGLDAGEDMEQLRARLRAVFAREGAQLGDAREERIARTEAARAWNTATLAAGRDLAAPDRPLVKQWLTRRDTRVRDAHATMNGQLRLLDEPFNLGGVRMSAPSDPTAPPELVINCRCVLALARAERTAAYESKAPQRGDAFDAEETGMDPSPPTVTAASGPHTGAMIALMPAEEDAARLALDSGQPAGQLHLTLYYLGEGEDFDDTARASIIDTLTEAARDNLTGPIRARLFGANHWNGNGNSPCWVWAVGDESPEDRTADAALLHHAHEQAVYTIRNAEGIDTENLPVQYTPWAPHIAAAYSDDPGLLPELQDRLGKVAFNRLRVAFAGEYTDIPLGPQEEAPMEDQPGDMTAAAMPARTWSTPGDTAIAFENQETGDGRVFSPGSLYWDGGPWPLQYADEMLMGHEGAELAGAIQRIGRDGDRITASGVLYPGRPAGADAVMLLEEGAPLGISVDLDDVDVEFVDRTTSEDKDGILALAASLPSVSVLRLEDGSLFVTANTLPEWSASGVALSRSRHSVQFITGPGGAICAAAVRTAFAGTGVLTAAAGDTDDPETGVVVHSESSGDLLLRITRARVRGATLVSMPAYDRARIVLDDAPEEPEEDAAPVAAAAPGPDHHRVVSYVSASPVPVGAREVAQALGMSMVVARGHLTRATNAGRIVRLARGQYVGASTLPEGMDVAAALSGDTSLPVHDNRDAEWDRDTLRDRAEDLYARLADAYDDPALRPPWEDEEEPMGDLEASAWTAMRDTDPMPAAWFREPTEEELPPGSGGVHYADGRIYGWVAQAGEPHAGYPGRNLTVESLGDIDLTHFLRAKFRLDDGSLVRAGAFTMNAPHHRDGAECESAACQFDDTRTVAGIVTVGMNSRGLWFSGAAAPWLSEWDRNVFAACQPSYHMKQGPAGRWQLRAVLSVPVPGHSSPLLASAVAERSNLALAASASGLLTSPDTTPGHATDVSGQPVSGQAADTSGQPAAASDASALAAALVASPTFLDGLLTALDRREAERAEAARAEVQRLAAAVAPAREEIAASMAGTTRDGDA</sequence>
<feature type="region of interest" description="Disordered" evidence="1">
    <location>
        <begin position="77"/>
        <end position="105"/>
    </location>
</feature>
<proteinExistence type="predicted"/>
<evidence type="ECO:0000259" key="2">
    <source>
        <dbReference type="Pfam" id="PF04233"/>
    </source>
</evidence>
<reference evidence="3" key="1">
    <citation type="submission" date="2021-10" db="EMBL/GenBank/DDBJ databases">
        <title>Streptomyces nigrumlapis sp.nov.,an antimicrobial producing actinobacterium isolated from Black Gobi rocks.</title>
        <authorList>
            <person name="Wen Y."/>
            <person name="Zhang W."/>
            <person name="Liu X.G."/>
        </authorList>
    </citation>
    <scope>NUCLEOTIDE SEQUENCE</scope>
    <source>
        <strain evidence="3">ST13-2-2</strain>
    </source>
</reference>
<feature type="compositionally biased region" description="Acidic residues" evidence="1">
    <location>
        <begin position="80"/>
        <end position="90"/>
    </location>
</feature>
<name>A0ABY4MD69_9ACTN</name>
<dbReference type="Gene3D" id="3.90.1140.10">
    <property type="entry name" value="Cyclic phosphodiesterase"/>
    <property type="match status" value="1"/>
</dbReference>
<feature type="domain" description="Phage head morphogenesis" evidence="2">
    <location>
        <begin position="130"/>
        <end position="252"/>
    </location>
</feature>
<gene>
    <name evidence="3" type="ORF">K9S39_30555</name>
</gene>
<dbReference type="SUPFAM" id="SSF55144">
    <property type="entry name" value="LigT-like"/>
    <property type="match status" value="1"/>
</dbReference>
<dbReference type="Pfam" id="PF04233">
    <property type="entry name" value="Phage_Mu_F"/>
    <property type="match status" value="1"/>
</dbReference>
<keyword evidence="4" id="KW-1185">Reference proteome</keyword>
<dbReference type="RefSeq" id="WP_248866538.1">
    <property type="nucleotide sequence ID" value="NZ_CP086322.1"/>
</dbReference>
<dbReference type="Proteomes" id="UP000830115">
    <property type="component" value="Chromosome"/>
</dbReference>
<dbReference type="InterPro" id="IPR006528">
    <property type="entry name" value="Phage_head_morphogenesis_dom"/>
</dbReference>
<feature type="compositionally biased region" description="Polar residues" evidence="1">
    <location>
        <begin position="1091"/>
        <end position="1106"/>
    </location>
</feature>
<dbReference type="InterPro" id="IPR009097">
    <property type="entry name" value="Cyclic_Pdiesterase"/>
</dbReference>